<dbReference type="GO" id="GO:0008703">
    <property type="term" value="F:5-amino-6-(5-phosphoribosylamino)uracil reductase activity"/>
    <property type="evidence" value="ECO:0007669"/>
    <property type="project" value="UniProtKB-EC"/>
</dbReference>
<protein>
    <submittedName>
        <fullName evidence="5">5-amino-6-(5-phosphoribosylamino)uracil reductase</fullName>
        <ecNumber evidence="5">1.1.1.193</ecNumber>
    </submittedName>
</protein>
<dbReference type="InterPro" id="IPR050765">
    <property type="entry name" value="Riboflavin_Biosynth_HTPR"/>
</dbReference>
<evidence type="ECO:0000259" key="4">
    <source>
        <dbReference type="Pfam" id="PF01872"/>
    </source>
</evidence>
<evidence type="ECO:0000256" key="1">
    <source>
        <dbReference type="ARBA" id="ARBA00005104"/>
    </source>
</evidence>
<keyword evidence="3 5" id="KW-0560">Oxidoreductase</keyword>
<dbReference type="InterPro" id="IPR024072">
    <property type="entry name" value="DHFR-like_dom_sf"/>
</dbReference>
<reference evidence="5 6" key="1">
    <citation type="submission" date="2020-07" db="EMBL/GenBank/DDBJ databases">
        <title>Sequencing the genomes of 1000 actinobacteria strains.</title>
        <authorList>
            <person name="Klenk H.-P."/>
        </authorList>
    </citation>
    <scope>NUCLEOTIDE SEQUENCE [LARGE SCALE GENOMIC DNA]</scope>
    <source>
        <strain evidence="5 6">DSM 103164</strain>
    </source>
</reference>
<accession>A0A7Z0IKN7</accession>
<dbReference type="Gene3D" id="3.40.430.10">
    <property type="entry name" value="Dihydrofolate Reductase, subunit A"/>
    <property type="match status" value="1"/>
</dbReference>
<dbReference type="SUPFAM" id="SSF53597">
    <property type="entry name" value="Dihydrofolate reductase-like"/>
    <property type="match status" value="1"/>
</dbReference>
<dbReference type="PANTHER" id="PTHR38011">
    <property type="entry name" value="DIHYDROFOLATE REDUCTASE FAMILY PROTEIN (AFU_ORTHOLOGUE AFUA_8G06820)"/>
    <property type="match status" value="1"/>
</dbReference>
<gene>
    <name evidence="5" type="ORF">GGQ54_001202</name>
</gene>
<dbReference type="RefSeq" id="WP_179444575.1">
    <property type="nucleotide sequence ID" value="NZ_JACBZS010000001.1"/>
</dbReference>
<feature type="domain" description="Bacterial bifunctional deaminase-reductase C-terminal" evidence="4">
    <location>
        <begin position="7"/>
        <end position="217"/>
    </location>
</feature>
<evidence type="ECO:0000256" key="2">
    <source>
        <dbReference type="ARBA" id="ARBA00022857"/>
    </source>
</evidence>
<organism evidence="5 6">
    <name type="scientific">Naumannella cuiyingiana</name>
    <dbReference type="NCBI Taxonomy" id="1347891"/>
    <lineage>
        <taxon>Bacteria</taxon>
        <taxon>Bacillati</taxon>
        <taxon>Actinomycetota</taxon>
        <taxon>Actinomycetes</taxon>
        <taxon>Propionibacteriales</taxon>
        <taxon>Propionibacteriaceae</taxon>
        <taxon>Naumannella</taxon>
    </lineage>
</organism>
<dbReference type="EC" id="1.1.1.193" evidence="5"/>
<dbReference type="Pfam" id="PF01872">
    <property type="entry name" value="RibD_C"/>
    <property type="match status" value="1"/>
</dbReference>
<dbReference type="Proteomes" id="UP000527616">
    <property type="component" value="Unassembled WGS sequence"/>
</dbReference>
<dbReference type="EMBL" id="JACBZS010000001">
    <property type="protein sequence ID" value="NYI70642.1"/>
    <property type="molecule type" value="Genomic_DNA"/>
</dbReference>
<evidence type="ECO:0000256" key="3">
    <source>
        <dbReference type="ARBA" id="ARBA00023002"/>
    </source>
</evidence>
<keyword evidence="6" id="KW-1185">Reference proteome</keyword>
<dbReference type="PANTHER" id="PTHR38011:SF7">
    <property type="entry name" value="2,5-DIAMINO-6-RIBOSYLAMINO-4(3H)-PYRIMIDINONE 5'-PHOSPHATE REDUCTASE"/>
    <property type="match status" value="1"/>
</dbReference>
<comment type="caution">
    <text evidence="5">The sequence shown here is derived from an EMBL/GenBank/DDBJ whole genome shotgun (WGS) entry which is preliminary data.</text>
</comment>
<name>A0A7Z0IKN7_9ACTN</name>
<comment type="pathway">
    <text evidence="1">Cofactor biosynthesis; riboflavin biosynthesis.</text>
</comment>
<evidence type="ECO:0000313" key="6">
    <source>
        <dbReference type="Proteomes" id="UP000527616"/>
    </source>
</evidence>
<proteinExistence type="predicted"/>
<evidence type="ECO:0000313" key="5">
    <source>
        <dbReference type="EMBL" id="NYI70642.1"/>
    </source>
</evidence>
<sequence length="225" mass="23656">MARHPGPRVTASVITSLDGHIDDASPDRLVLSGPDDLAAVDALRAQVDAIMVGARTVRRDRPRLLVRDEALRSGRRAAGRSASPRKVTITASGDLDPDNPFFAVPAPGAPPPLVFLLGGAEVPQLAGLAEGVPVPDDPRAVLAALAERGVEQLLVEGGTRLHGWFLAADAVDELRFAVAPFLVGDADAPRFVPPGRYPASVEDPWRLLGVEVLGQVAVLRYGRGA</sequence>
<dbReference type="InterPro" id="IPR002734">
    <property type="entry name" value="RibDG_C"/>
</dbReference>
<keyword evidence="2" id="KW-0521">NADP</keyword>
<dbReference type="GO" id="GO:0009231">
    <property type="term" value="P:riboflavin biosynthetic process"/>
    <property type="evidence" value="ECO:0007669"/>
    <property type="project" value="InterPro"/>
</dbReference>
<dbReference type="AlphaFoldDB" id="A0A7Z0IKN7"/>